<dbReference type="Proteomes" id="UP000070163">
    <property type="component" value="Unassembled WGS sequence"/>
</dbReference>
<dbReference type="EMBL" id="LHXJ01000020">
    <property type="protein sequence ID" value="KXA91121.1"/>
    <property type="molecule type" value="Genomic_DNA"/>
</dbReference>
<sequence length="62" mass="7577">MESTPTITECCWREYLPKNHQRRVYLEGKRLRKIDQITREIRSGDFAGFVEKIFRNRRNEGF</sequence>
<evidence type="ECO:0000313" key="1">
    <source>
        <dbReference type="EMBL" id="KXA91121.1"/>
    </source>
</evidence>
<accession>A0A133UA90</accession>
<proteinExistence type="predicted"/>
<dbReference type="AlphaFoldDB" id="A0A133UA90"/>
<evidence type="ECO:0000313" key="2">
    <source>
        <dbReference type="Proteomes" id="UP000070163"/>
    </source>
</evidence>
<reference evidence="1 2" key="1">
    <citation type="journal article" date="2016" name="Sci. Rep.">
        <title>Metabolic traits of an uncultured archaeal lineage -MSBL1- from brine pools of the Red Sea.</title>
        <authorList>
            <person name="Mwirichia R."/>
            <person name="Alam I."/>
            <person name="Rashid M."/>
            <person name="Vinu M."/>
            <person name="Ba-Alawi W."/>
            <person name="Anthony Kamau A."/>
            <person name="Kamanda Ngugi D."/>
            <person name="Goker M."/>
            <person name="Klenk H.P."/>
            <person name="Bajic V."/>
            <person name="Stingl U."/>
        </authorList>
    </citation>
    <scope>NUCLEOTIDE SEQUENCE [LARGE SCALE GENOMIC DNA]</scope>
    <source>
        <strain evidence="1">SCGC-AAA259A05</strain>
    </source>
</reference>
<keyword evidence="2" id="KW-1185">Reference proteome</keyword>
<gene>
    <name evidence="1" type="ORF">AKJ57_02370</name>
</gene>
<comment type="caution">
    <text evidence="1">The sequence shown here is derived from an EMBL/GenBank/DDBJ whole genome shotgun (WGS) entry which is preliminary data.</text>
</comment>
<organism evidence="1 2">
    <name type="scientific">candidate division MSBL1 archaeon SCGC-AAA259A05</name>
    <dbReference type="NCBI Taxonomy" id="1698259"/>
    <lineage>
        <taxon>Archaea</taxon>
        <taxon>Methanobacteriati</taxon>
        <taxon>Methanobacteriota</taxon>
        <taxon>candidate division MSBL1</taxon>
    </lineage>
</organism>
<name>A0A133UA90_9EURY</name>
<protein>
    <submittedName>
        <fullName evidence="1">Uncharacterized protein</fullName>
    </submittedName>
</protein>